<dbReference type="Pfam" id="PF23024">
    <property type="entry name" value="AMP-dom_DIP2-like"/>
    <property type="match status" value="1"/>
</dbReference>
<comment type="similarity">
    <text evidence="1">Belongs to the ATP-dependent AMP-binding enzyme family.</text>
</comment>
<sequence>MWMPEQTTPTVRTLVESLRLQADRHGDKVAFSFAPDGKKVIARLSYRDLDTQARAIASSLQDQGAAGQRVLVICRPGLDSIASIFGCLYAGAVAVPVDTPLARLKLVAPDAQAGFAVATSDTRNQLQAVAADVPGMSSLQWCATDQAGHPDAWQTPDVGPDTTALIQYTSGSTRSPKGVVVTHDNLIHNLEAIRRAWRGDENARSLYFLPQQHDMGLIGGVLEMIYVGCSTVLMSPIAFFQRPMLWLEAMSAHRATTTAAPNAAYRLCVKHSTAAQRAALDLSHWSTAAVSSEQVHASTMQEFADAFAPAGFQLQAFRPAYGLAEATLLVTGDPGPGVAGVRYVDGDALGENRAVDVTADTAAVALVSCGPPVYGQRVVIVDPETRLQRGPDEVGEIWVSGPSVAQGYWARPVETAHTFGGYLADTGEGPFLRTGDLGFLCKDEVFVTGRWADLITIADSTYYPNNIEPTVQACHPVLLADRGAAFAVQPDAGADSHLVVLQEVDYQQQVAEAELAGAIDAIRAAIRDQHGIEAHDVLLVPAMRLPTTSSGKIRRGECRRQFLDGELEALAQWHAPAVPAVRARNGPGASALAKMIVTGLAQRRQQPGTPPPRTSG</sequence>
<dbReference type="Proteomes" id="UP000467636">
    <property type="component" value="Chromosome"/>
</dbReference>
<dbReference type="EMBL" id="AP022564">
    <property type="protein sequence ID" value="BBX20666.1"/>
    <property type="molecule type" value="Genomic_DNA"/>
</dbReference>
<dbReference type="SUPFAM" id="SSF56801">
    <property type="entry name" value="Acetyl-CoA synthetase-like"/>
    <property type="match status" value="1"/>
</dbReference>
<evidence type="ECO:0000259" key="6">
    <source>
        <dbReference type="Pfam" id="PF23024"/>
    </source>
</evidence>
<dbReference type="GO" id="GO:0070566">
    <property type="term" value="F:adenylyltransferase activity"/>
    <property type="evidence" value="ECO:0007669"/>
    <property type="project" value="TreeGrafter"/>
</dbReference>
<dbReference type="GO" id="GO:0016874">
    <property type="term" value="F:ligase activity"/>
    <property type="evidence" value="ECO:0007669"/>
    <property type="project" value="UniProtKB-KW"/>
</dbReference>
<evidence type="ECO:0000256" key="2">
    <source>
        <dbReference type="ARBA" id="ARBA00022598"/>
    </source>
</evidence>
<dbReference type="GO" id="GO:0071766">
    <property type="term" value="P:Actinobacterium-type cell wall biogenesis"/>
    <property type="evidence" value="ECO:0007669"/>
    <property type="project" value="UniProtKB-ARBA"/>
</dbReference>
<evidence type="ECO:0000256" key="4">
    <source>
        <dbReference type="ARBA" id="ARBA00023098"/>
    </source>
</evidence>
<dbReference type="Pfam" id="PF00501">
    <property type="entry name" value="AMP-binding"/>
    <property type="match status" value="1"/>
</dbReference>
<accession>A0AAD1MFH0</accession>
<dbReference type="PANTHER" id="PTHR22754">
    <property type="entry name" value="DISCO-INTERACTING PROTEIN 2 DIP2 -RELATED"/>
    <property type="match status" value="1"/>
</dbReference>
<feature type="domain" description="AMP-binding enzyme C-terminal" evidence="6">
    <location>
        <begin position="453"/>
        <end position="571"/>
    </location>
</feature>
<dbReference type="Gene3D" id="3.40.50.12780">
    <property type="entry name" value="N-terminal domain of ligase-like"/>
    <property type="match status" value="1"/>
</dbReference>
<dbReference type="Gene3D" id="3.30.300.30">
    <property type="match status" value="1"/>
</dbReference>
<dbReference type="GO" id="GO:0005886">
    <property type="term" value="C:plasma membrane"/>
    <property type="evidence" value="ECO:0007669"/>
    <property type="project" value="TreeGrafter"/>
</dbReference>
<reference evidence="7 8" key="1">
    <citation type="journal article" date="2019" name="Emerg. Microbes Infect.">
        <title>Comprehensive subspecies identification of 175 nontuberculous mycobacteria species based on 7547 genomic profiles.</title>
        <authorList>
            <person name="Matsumoto Y."/>
            <person name="Kinjo T."/>
            <person name="Motooka D."/>
            <person name="Nabeya D."/>
            <person name="Jung N."/>
            <person name="Uechi K."/>
            <person name="Horii T."/>
            <person name="Iida T."/>
            <person name="Fujita J."/>
            <person name="Nakamura S."/>
        </authorList>
    </citation>
    <scope>NUCLEOTIDE SEQUENCE [LARGE SCALE GENOMIC DNA]</scope>
    <source>
        <strain evidence="7 8">JCM 12143</strain>
    </source>
</reference>
<dbReference type="AlphaFoldDB" id="A0AAD1MFH0"/>
<proteinExistence type="inferred from homology"/>
<keyword evidence="4" id="KW-0443">Lipid metabolism</keyword>
<dbReference type="FunFam" id="3.40.50.12780:FF:000013">
    <property type="entry name" value="Long-chain-fatty-acid--AMP ligase FadD32"/>
    <property type="match status" value="1"/>
</dbReference>
<dbReference type="InterPro" id="IPR045851">
    <property type="entry name" value="AMP-bd_C_sf"/>
</dbReference>
<dbReference type="PANTHER" id="PTHR22754:SF32">
    <property type="entry name" value="DISCO-INTERACTING PROTEIN 2"/>
    <property type="match status" value="1"/>
</dbReference>
<keyword evidence="3" id="KW-0276">Fatty acid metabolism</keyword>
<evidence type="ECO:0000256" key="1">
    <source>
        <dbReference type="ARBA" id="ARBA00006432"/>
    </source>
</evidence>
<gene>
    <name evidence="7" type="ORF">MTER_00770</name>
</gene>
<evidence type="ECO:0000256" key="3">
    <source>
        <dbReference type="ARBA" id="ARBA00022832"/>
    </source>
</evidence>
<dbReference type="InterPro" id="IPR025110">
    <property type="entry name" value="AMP-bd_C"/>
</dbReference>
<evidence type="ECO:0000313" key="7">
    <source>
        <dbReference type="EMBL" id="BBX20666.1"/>
    </source>
</evidence>
<protein>
    <submittedName>
        <fullName evidence="7">Acyl-CoA synthetase</fullName>
    </submittedName>
</protein>
<dbReference type="InterPro" id="IPR000873">
    <property type="entry name" value="AMP-dep_synth/lig_dom"/>
</dbReference>
<keyword evidence="8" id="KW-1185">Reference proteome</keyword>
<organism evidence="7 8">
    <name type="scientific">Mycolicibacter terrae</name>
    <dbReference type="NCBI Taxonomy" id="1788"/>
    <lineage>
        <taxon>Bacteria</taxon>
        <taxon>Bacillati</taxon>
        <taxon>Actinomycetota</taxon>
        <taxon>Actinomycetes</taxon>
        <taxon>Mycobacteriales</taxon>
        <taxon>Mycobacteriaceae</taxon>
        <taxon>Mycolicibacter</taxon>
    </lineage>
</organism>
<dbReference type="CDD" id="cd05931">
    <property type="entry name" value="FAAL"/>
    <property type="match status" value="1"/>
</dbReference>
<dbReference type="InterPro" id="IPR042099">
    <property type="entry name" value="ANL_N_sf"/>
</dbReference>
<keyword evidence="2" id="KW-0436">Ligase</keyword>
<evidence type="ECO:0000259" key="5">
    <source>
        <dbReference type="Pfam" id="PF00501"/>
    </source>
</evidence>
<evidence type="ECO:0000313" key="8">
    <source>
        <dbReference type="Proteomes" id="UP000467636"/>
    </source>
</evidence>
<name>A0AAD1MFH0_9MYCO</name>
<dbReference type="GO" id="GO:0006633">
    <property type="term" value="P:fatty acid biosynthetic process"/>
    <property type="evidence" value="ECO:0007669"/>
    <property type="project" value="TreeGrafter"/>
</dbReference>
<feature type="domain" description="AMP-dependent synthetase/ligase" evidence="5">
    <location>
        <begin position="20"/>
        <end position="409"/>
    </location>
</feature>
<dbReference type="InterPro" id="IPR040097">
    <property type="entry name" value="FAAL/FAAC"/>
</dbReference>